<feature type="transmembrane region" description="Helical" evidence="1">
    <location>
        <begin position="87"/>
        <end position="111"/>
    </location>
</feature>
<evidence type="ECO:0000313" key="2">
    <source>
        <dbReference type="EMBL" id="GMH23435.1"/>
    </source>
</evidence>
<keyword evidence="1" id="KW-0812">Transmembrane</keyword>
<proteinExistence type="predicted"/>
<dbReference type="Proteomes" id="UP001279734">
    <property type="component" value="Unassembled WGS sequence"/>
</dbReference>
<dbReference type="EMBL" id="BSYO01000026">
    <property type="protein sequence ID" value="GMH23435.1"/>
    <property type="molecule type" value="Genomic_DNA"/>
</dbReference>
<protein>
    <recommendedName>
        <fullName evidence="4">Transmembrane protein</fullName>
    </recommendedName>
</protein>
<evidence type="ECO:0000313" key="3">
    <source>
        <dbReference type="Proteomes" id="UP001279734"/>
    </source>
</evidence>
<evidence type="ECO:0008006" key="4">
    <source>
        <dbReference type="Google" id="ProtNLM"/>
    </source>
</evidence>
<comment type="caution">
    <text evidence="2">The sequence shown here is derived from an EMBL/GenBank/DDBJ whole genome shotgun (WGS) entry which is preliminary data.</text>
</comment>
<reference evidence="2" key="1">
    <citation type="submission" date="2023-05" db="EMBL/GenBank/DDBJ databases">
        <title>Nepenthes gracilis genome sequencing.</title>
        <authorList>
            <person name="Fukushima K."/>
        </authorList>
    </citation>
    <scope>NUCLEOTIDE SEQUENCE</scope>
    <source>
        <strain evidence="2">SING2019-196</strain>
    </source>
</reference>
<keyword evidence="1" id="KW-1133">Transmembrane helix</keyword>
<organism evidence="2 3">
    <name type="scientific">Nepenthes gracilis</name>
    <name type="common">Slender pitcher plant</name>
    <dbReference type="NCBI Taxonomy" id="150966"/>
    <lineage>
        <taxon>Eukaryota</taxon>
        <taxon>Viridiplantae</taxon>
        <taxon>Streptophyta</taxon>
        <taxon>Embryophyta</taxon>
        <taxon>Tracheophyta</taxon>
        <taxon>Spermatophyta</taxon>
        <taxon>Magnoliopsida</taxon>
        <taxon>eudicotyledons</taxon>
        <taxon>Gunneridae</taxon>
        <taxon>Pentapetalae</taxon>
        <taxon>Caryophyllales</taxon>
        <taxon>Nepenthaceae</taxon>
        <taxon>Nepenthes</taxon>
    </lineage>
</organism>
<accession>A0AAD3T4W6</accession>
<dbReference type="AlphaFoldDB" id="A0AAD3T4W6"/>
<name>A0AAD3T4W6_NEPGR</name>
<sequence>MDTFSIVIMKRYVAVAMVEVLVVIVKALWQSGGGSITVVAMWWGGGQCDGCMGGVVMAIVESGRQAAGESYYNGWCRCVGDDSGLSMVVVVVVVVAVYWWLNIVVVFIVGWRCWELT</sequence>
<keyword evidence="1" id="KW-0472">Membrane</keyword>
<evidence type="ECO:0000256" key="1">
    <source>
        <dbReference type="SAM" id="Phobius"/>
    </source>
</evidence>
<gene>
    <name evidence="2" type="ORF">Nepgr_025278</name>
</gene>
<keyword evidence="3" id="KW-1185">Reference proteome</keyword>